<dbReference type="GO" id="GO:0043190">
    <property type="term" value="C:ATP-binding cassette (ABC) transporter complex"/>
    <property type="evidence" value="ECO:0007669"/>
    <property type="project" value="InterPro"/>
</dbReference>
<evidence type="ECO:0000256" key="1">
    <source>
        <dbReference type="ARBA" id="ARBA00004141"/>
    </source>
</evidence>
<name>A0A098M3E0_9BACL</name>
<evidence type="ECO:0000256" key="5">
    <source>
        <dbReference type="RuleBase" id="RU361157"/>
    </source>
</evidence>
<dbReference type="Proteomes" id="UP000029734">
    <property type="component" value="Unassembled WGS sequence"/>
</dbReference>
<dbReference type="PIRSF" id="PIRSF006648">
    <property type="entry name" value="DrrB"/>
    <property type="match status" value="1"/>
</dbReference>
<feature type="transmembrane region" description="Helical" evidence="5">
    <location>
        <begin position="225"/>
        <end position="243"/>
    </location>
</feature>
<dbReference type="AlphaFoldDB" id="A0A098M3E0"/>
<keyword evidence="3 5" id="KW-1133">Transmembrane helix</keyword>
<dbReference type="STRING" id="268407.PWYN_17455"/>
<comment type="subcellular location">
    <subcellularLocation>
        <location evidence="5">Cell membrane</location>
        <topology evidence="5">Multi-pass membrane protein</topology>
    </subcellularLocation>
    <subcellularLocation>
        <location evidence="1">Membrane</location>
        <topology evidence="1">Multi-pass membrane protein</topology>
    </subcellularLocation>
</comment>
<evidence type="ECO:0000313" key="8">
    <source>
        <dbReference type="Proteomes" id="UP000029734"/>
    </source>
</evidence>
<dbReference type="PROSITE" id="PS51012">
    <property type="entry name" value="ABC_TM2"/>
    <property type="match status" value="1"/>
</dbReference>
<keyword evidence="5" id="KW-1003">Cell membrane</keyword>
<feature type="transmembrane region" description="Helical" evidence="5">
    <location>
        <begin position="103"/>
        <end position="131"/>
    </location>
</feature>
<evidence type="ECO:0000256" key="3">
    <source>
        <dbReference type="ARBA" id="ARBA00022989"/>
    </source>
</evidence>
<dbReference type="GO" id="GO:0140359">
    <property type="term" value="F:ABC-type transporter activity"/>
    <property type="evidence" value="ECO:0007669"/>
    <property type="project" value="InterPro"/>
</dbReference>
<accession>A0A098M3E0</accession>
<feature type="transmembrane region" description="Helical" evidence="5">
    <location>
        <begin position="55"/>
        <end position="73"/>
    </location>
</feature>
<comment type="caution">
    <text evidence="7">The sequence shown here is derived from an EMBL/GenBank/DDBJ whole genome shotgun (WGS) entry which is preliminary data.</text>
</comment>
<feature type="transmembrane region" description="Helical" evidence="5">
    <location>
        <begin position="24"/>
        <end position="43"/>
    </location>
</feature>
<dbReference type="InterPro" id="IPR047817">
    <property type="entry name" value="ABC2_TM_bact-type"/>
</dbReference>
<feature type="transmembrane region" description="Helical" evidence="5">
    <location>
        <begin position="137"/>
        <end position="159"/>
    </location>
</feature>
<dbReference type="PANTHER" id="PTHR43027">
    <property type="entry name" value="DOXORUBICIN RESISTANCE ABC TRANSPORTER PERMEASE PROTEIN DRRC-RELATED"/>
    <property type="match status" value="1"/>
</dbReference>
<proteinExistence type="inferred from homology"/>
<dbReference type="PANTHER" id="PTHR43027:SF1">
    <property type="entry name" value="DOXORUBICIN RESISTANCE ABC TRANSPORTER PERMEASE PROTEIN DRRC-RELATED"/>
    <property type="match status" value="1"/>
</dbReference>
<keyword evidence="8" id="KW-1185">Reference proteome</keyword>
<evidence type="ECO:0000313" key="7">
    <source>
        <dbReference type="EMBL" id="KGE16516.1"/>
    </source>
</evidence>
<dbReference type="InterPro" id="IPR052902">
    <property type="entry name" value="ABC-2_transporter"/>
</dbReference>
<evidence type="ECO:0000256" key="4">
    <source>
        <dbReference type="ARBA" id="ARBA00023136"/>
    </source>
</evidence>
<feature type="domain" description="ABC transmembrane type-2" evidence="6">
    <location>
        <begin position="23"/>
        <end position="246"/>
    </location>
</feature>
<feature type="transmembrane region" description="Helical" evidence="5">
    <location>
        <begin position="171"/>
        <end position="189"/>
    </location>
</feature>
<sequence>MENIRVIVASLILHQKQSLSRSTFRFVVLVQPILYSYLLFMMFRNSTSSNVGEQIVLSAGIINLWSSVVFSSAGDIDRERYMGTLELIYSTPSDFRVIFLGKILGNIILGMFSVILSLICVVFVFGIQIQIANYSHFIISSVVTILSFISISLFAATMLTLSRVSGLLMNCLEYPIFILCGISFPISILPEWTRFLSYILPPTWAARLLRESIVSGTHTLFANDLIFMIVLIVFYFLISILLFKYIDILIRKRGTLGVF</sequence>
<keyword evidence="2 5" id="KW-0812">Transmembrane</keyword>
<dbReference type="InterPro" id="IPR000412">
    <property type="entry name" value="ABC_2_transport"/>
</dbReference>
<reference evidence="7 8" key="2">
    <citation type="submission" date="2014-10" db="EMBL/GenBank/DDBJ databases">
        <title>Comparative genomics of the Paenibacillus odorifer group.</title>
        <authorList>
            <person name="Tsai Y.-C."/>
            <person name="Martin N."/>
            <person name="Korlach J."/>
            <person name="Wiedmann M."/>
        </authorList>
    </citation>
    <scope>NUCLEOTIDE SEQUENCE [LARGE SCALE GENOMIC DNA]</scope>
    <source>
        <strain evidence="7 8">DSM 18334</strain>
    </source>
</reference>
<gene>
    <name evidence="7" type="ORF">PWYN_17455</name>
</gene>
<evidence type="ECO:0000256" key="2">
    <source>
        <dbReference type="ARBA" id="ARBA00022692"/>
    </source>
</evidence>
<protein>
    <recommendedName>
        <fullName evidence="5">Transport permease protein</fullName>
    </recommendedName>
</protein>
<dbReference type="InterPro" id="IPR013525">
    <property type="entry name" value="ABC2_TM"/>
</dbReference>
<keyword evidence="5" id="KW-0813">Transport</keyword>
<dbReference type="eggNOG" id="COG0842">
    <property type="taxonomic scope" value="Bacteria"/>
</dbReference>
<keyword evidence="4 5" id="KW-0472">Membrane</keyword>
<organism evidence="7 8">
    <name type="scientific">Paenibacillus wynnii</name>
    <dbReference type="NCBI Taxonomy" id="268407"/>
    <lineage>
        <taxon>Bacteria</taxon>
        <taxon>Bacillati</taxon>
        <taxon>Bacillota</taxon>
        <taxon>Bacilli</taxon>
        <taxon>Bacillales</taxon>
        <taxon>Paenibacillaceae</taxon>
        <taxon>Paenibacillus</taxon>
    </lineage>
</organism>
<dbReference type="OrthoDB" id="9788252at2"/>
<dbReference type="RefSeq" id="WP_036654446.1">
    <property type="nucleotide sequence ID" value="NZ_JQCR01000003.1"/>
</dbReference>
<comment type="similarity">
    <text evidence="5">Belongs to the ABC-2 integral membrane protein family.</text>
</comment>
<dbReference type="Pfam" id="PF01061">
    <property type="entry name" value="ABC2_membrane"/>
    <property type="match status" value="1"/>
</dbReference>
<dbReference type="EMBL" id="JQCR01000003">
    <property type="protein sequence ID" value="KGE16516.1"/>
    <property type="molecule type" value="Genomic_DNA"/>
</dbReference>
<reference evidence="7 8" key="1">
    <citation type="submission" date="2014-08" db="EMBL/GenBank/DDBJ databases">
        <authorList>
            <person name="den Bakker H.C."/>
        </authorList>
    </citation>
    <scope>NUCLEOTIDE SEQUENCE [LARGE SCALE GENOMIC DNA]</scope>
    <source>
        <strain evidence="7 8">DSM 18334</strain>
    </source>
</reference>
<evidence type="ECO:0000259" key="6">
    <source>
        <dbReference type="PROSITE" id="PS51012"/>
    </source>
</evidence>